<sequence>MRACKLRLRSRWAASPASTGFCAGYLEVFARKRISAARNPCSSSCKCKSPRKAVAARAARAPAPLNEEPLRRDAGFAAASPWTIQKLLRADF</sequence>
<reference evidence="1 2" key="1">
    <citation type="journal article" date="2019" name="Commun. Biol.">
        <title>The bagworm genome reveals a unique fibroin gene that provides high tensile strength.</title>
        <authorList>
            <person name="Kono N."/>
            <person name="Nakamura H."/>
            <person name="Ohtoshi R."/>
            <person name="Tomita M."/>
            <person name="Numata K."/>
            <person name="Arakawa K."/>
        </authorList>
    </citation>
    <scope>NUCLEOTIDE SEQUENCE [LARGE SCALE GENOMIC DNA]</scope>
</reference>
<gene>
    <name evidence="1" type="ORF">EVAR_66072_1</name>
</gene>
<evidence type="ECO:0000313" key="2">
    <source>
        <dbReference type="Proteomes" id="UP000299102"/>
    </source>
</evidence>
<dbReference type="AlphaFoldDB" id="A0A4C2A5A3"/>
<organism evidence="1 2">
    <name type="scientific">Eumeta variegata</name>
    <name type="common">Bagworm moth</name>
    <name type="synonym">Eumeta japonica</name>
    <dbReference type="NCBI Taxonomy" id="151549"/>
    <lineage>
        <taxon>Eukaryota</taxon>
        <taxon>Metazoa</taxon>
        <taxon>Ecdysozoa</taxon>
        <taxon>Arthropoda</taxon>
        <taxon>Hexapoda</taxon>
        <taxon>Insecta</taxon>
        <taxon>Pterygota</taxon>
        <taxon>Neoptera</taxon>
        <taxon>Endopterygota</taxon>
        <taxon>Lepidoptera</taxon>
        <taxon>Glossata</taxon>
        <taxon>Ditrysia</taxon>
        <taxon>Tineoidea</taxon>
        <taxon>Psychidae</taxon>
        <taxon>Oiketicinae</taxon>
        <taxon>Eumeta</taxon>
    </lineage>
</organism>
<evidence type="ECO:0000313" key="1">
    <source>
        <dbReference type="EMBL" id="GBP94165.1"/>
    </source>
</evidence>
<accession>A0A4C2A5A3</accession>
<keyword evidence="2" id="KW-1185">Reference proteome</keyword>
<comment type="caution">
    <text evidence="1">The sequence shown here is derived from an EMBL/GenBank/DDBJ whole genome shotgun (WGS) entry which is preliminary data.</text>
</comment>
<dbReference type="Proteomes" id="UP000299102">
    <property type="component" value="Unassembled WGS sequence"/>
</dbReference>
<dbReference type="EMBL" id="BGZK01002470">
    <property type="protein sequence ID" value="GBP94165.1"/>
    <property type="molecule type" value="Genomic_DNA"/>
</dbReference>
<name>A0A4C2A5A3_EUMVA</name>
<proteinExistence type="predicted"/>
<protein>
    <submittedName>
        <fullName evidence="1">Uncharacterized protein</fullName>
    </submittedName>
</protein>